<evidence type="ECO:0000256" key="5">
    <source>
        <dbReference type="ARBA" id="ARBA00022679"/>
    </source>
</evidence>
<dbReference type="InterPro" id="IPR029055">
    <property type="entry name" value="Ntn_hydrolases_N"/>
</dbReference>
<dbReference type="PANTHER" id="PTHR11907">
    <property type="entry name" value="AMIDOPHOSPHORIBOSYLTRANSFERASE"/>
    <property type="match status" value="1"/>
</dbReference>
<dbReference type="Pfam" id="PF13522">
    <property type="entry name" value="GATase_6"/>
    <property type="match status" value="1"/>
</dbReference>
<dbReference type="PIRSF" id="PIRSF000485">
    <property type="entry name" value="Amd_phspho_trans"/>
    <property type="match status" value="1"/>
</dbReference>
<organism evidence="9">
    <name type="scientific">marine sediment metagenome</name>
    <dbReference type="NCBI Taxonomy" id="412755"/>
    <lineage>
        <taxon>unclassified sequences</taxon>
        <taxon>metagenomes</taxon>
        <taxon>ecological metagenomes</taxon>
    </lineage>
</organism>
<evidence type="ECO:0000256" key="2">
    <source>
        <dbReference type="ARBA" id="ARBA00010138"/>
    </source>
</evidence>
<sequence>MLFSKRKKVKVQKKLREHCGIFGVTCNDFGFSVTKFLYKGLIALQHRGQESAGISILKTGGKIYTYKKNGLVSKVLKSKVLSQFWGNVGIGHTRYATTGALKFKSSDCMQPFHFKNNEIEFSLAFNGTIPVYDAIKKNLDSMGRVFTTDTDTEVIAQLVASIAIGTEDWPEILKIASRFLDGSYSLVILTSNGDIYAIRDPKGFKPLCLGELKTEERNYYFVASESCALDIVDAKFLRDVEPGEIVHLSHQKDIHSEMILKSDRTALCQFEFVYFARPDSIIDGVSVSEARLRMGVNLAKNDPQLFDNEFKKDAIVVPIPDSGRSAAVGYAKEAVLPYVEGLMKNRYVWRTFIMPGQQKRKAAIREKLNPIRSAIQGKNLILVEDSIVRGTTTKQIISLLKQQGGAKSVHVRISCPPVVSACYMGIDFPTTEELIAGKSKKEFGEDDYIEEIRKTIGADSLMYQTTSNLKKSIGKNENQLCLACLTGEYPLKNANIITEIGASISESRK</sequence>
<keyword evidence="5" id="KW-0808">Transferase</keyword>
<dbReference type="InterPro" id="IPR029057">
    <property type="entry name" value="PRTase-like"/>
</dbReference>
<dbReference type="SUPFAM" id="SSF56235">
    <property type="entry name" value="N-terminal nucleophile aminohydrolases (Ntn hydrolases)"/>
    <property type="match status" value="1"/>
</dbReference>
<dbReference type="GO" id="GO:0006189">
    <property type="term" value="P:'de novo' IMP biosynthetic process"/>
    <property type="evidence" value="ECO:0007669"/>
    <property type="project" value="UniProtKB-UniPathway"/>
</dbReference>
<comment type="similarity">
    <text evidence="2">In the C-terminal section; belongs to the purine/pyrimidine phosphoribosyltransferase family.</text>
</comment>
<evidence type="ECO:0000256" key="1">
    <source>
        <dbReference type="ARBA" id="ARBA00005209"/>
    </source>
</evidence>
<comment type="caution">
    <text evidence="9">The sequence shown here is derived from an EMBL/GenBank/DDBJ whole genome shotgun (WGS) entry which is preliminary data.</text>
</comment>
<dbReference type="InterPro" id="IPR005854">
    <property type="entry name" value="PurF"/>
</dbReference>
<evidence type="ECO:0000256" key="7">
    <source>
        <dbReference type="ARBA" id="ARBA00022962"/>
    </source>
</evidence>
<name>A0A0F9M6P3_9ZZZZ</name>
<evidence type="ECO:0000256" key="4">
    <source>
        <dbReference type="ARBA" id="ARBA00022676"/>
    </source>
</evidence>
<keyword evidence="7" id="KW-0315">Glutamine amidotransferase</keyword>
<evidence type="ECO:0000313" key="9">
    <source>
        <dbReference type="EMBL" id="KKM94981.1"/>
    </source>
</evidence>
<evidence type="ECO:0000256" key="3">
    <source>
        <dbReference type="ARBA" id="ARBA00011941"/>
    </source>
</evidence>
<dbReference type="AlphaFoldDB" id="A0A0F9M6P3"/>
<reference evidence="9" key="1">
    <citation type="journal article" date="2015" name="Nature">
        <title>Complex archaea that bridge the gap between prokaryotes and eukaryotes.</title>
        <authorList>
            <person name="Spang A."/>
            <person name="Saw J.H."/>
            <person name="Jorgensen S.L."/>
            <person name="Zaremba-Niedzwiedzka K."/>
            <person name="Martijn J."/>
            <person name="Lind A.E."/>
            <person name="van Eijk R."/>
            <person name="Schleper C."/>
            <person name="Guy L."/>
            <person name="Ettema T.J."/>
        </authorList>
    </citation>
    <scope>NUCLEOTIDE SEQUENCE</scope>
</reference>
<dbReference type="InterPro" id="IPR000836">
    <property type="entry name" value="PRTase_dom"/>
</dbReference>
<feature type="domain" description="Glutamine amidotransferase type-2" evidence="8">
    <location>
        <begin position="19"/>
        <end position="251"/>
    </location>
</feature>
<dbReference type="EMBL" id="LAZR01006067">
    <property type="protein sequence ID" value="KKM94981.1"/>
    <property type="molecule type" value="Genomic_DNA"/>
</dbReference>
<dbReference type="EC" id="2.4.2.14" evidence="3"/>
<dbReference type="UniPathway" id="UPA00074">
    <property type="reaction ID" value="UER00124"/>
</dbReference>
<protein>
    <recommendedName>
        <fullName evidence="3">amidophosphoribosyltransferase</fullName>
        <ecNumber evidence="3">2.4.2.14</ecNumber>
    </recommendedName>
</protein>
<accession>A0A0F9M6P3</accession>
<dbReference type="NCBIfam" id="TIGR01134">
    <property type="entry name" value="purF"/>
    <property type="match status" value="1"/>
</dbReference>
<dbReference type="PROSITE" id="PS51278">
    <property type="entry name" value="GATASE_TYPE_2"/>
    <property type="match status" value="1"/>
</dbReference>
<gene>
    <name evidence="9" type="ORF">LCGC14_1192780</name>
</gene>
<evidence type="ECO:0000259" key="8">
    <source>
        <dbReference type="PROSITE" id="PS51278"/>
    </source>
</evidence>
<dbReference type="Gene3D" id="3.40.50.2020">
    <property type="match status" value="1"/>
</dbReference>
<keyword evidence="6" id="KW-0658">Purine biosynthesis</keyword>
<dbReference type="InterPro" id="IPR017932">
    <property type="entry name" value="GATase_2_dom"/>
</dbReference>
<dbReference type="GO" id="GO:0004044">
    <property type="term" value="F:amidophosphoribosyltransferase activity"/>
    <property type="evidence" value="ECO:0007669"/>
    <property type="project" value="UniProtKB-EC"/>
</dbReference>
<comment type="pathway">
    <text evidence="1">Purine metabolism; IMP biosynthesis via de novo pathway; N(1)-(5-phospho-D-ribosyl)glycinamide from 5-phospho-alpha-D-ribose 1-diphosphate: step 1/2.</text>
</comment>
<evidence type="ECO:0000256" key="6">
    <source>
        <dbReference type="ARBA" id="ARBA00022755"/>
    </source>
</evidence>
<dbReference type="Gene3D" id="3.60.20.10">
    <property type="entry name" value="Glutamine Phosphoribosylpyrophosphate, subunit 1, domain 1"/>
    <property type="match status" value="1"/>
</dbReference>
<dbReference type="GO" id="GO:0009113">
    <property type="term" value="P:purine nucleobase biosynthetic process"/>
    <property type="evidence" value="ECO:0007669"/>
    <property type="project" value="InterPro"/>
</dbReference>
<dbReference type="CDD" id="cd06223">
    <property type="entry name" value="PRTases_typeI"/>
    <property type="match status" value="1"/>
</dbReference>
<dbReference type="HAMAP" id="MF_01931">
    <property type="entry name" value="PurF"/>
    <property type="match status" value="1"/>
</dbReference>
<dbReference type="SUPFAM" id="SSF53271">
    <property type="entry name" value="PRTase-like"/>
    <property type="match status" value="1"/>
</dbReference>
<proteinExistence type="inferred from homology"/>
<keyword evidence="4" id="KW-0328">Glycosyltransferase</keyword>